<dbReference type="InterPro" id="IPR019539">
    <property type="entry name" value="GalKase_N"/>
</dbReference>
<proteinExistence type="inferred from homology"/>
<evidence type="ECO:0000256" key="3">
    <source>
        <dbReference type="ARBA" id="ARBA00022741"/>
    </source>
</evidence>
<keyword evidence="4 8" id="KW-0418">Kinase</keyword>
<comment type="similarity">
    <text evidence="1">Belongs to the GHMP kinase family. GalK subfamily.</text>
</comment>
<accession>A0A1G9KSP9</accession>
<evidence type="ECO:0000256" key="5">
    <source>
        <dbReference type="ARBA" id="ARBA00022840"/>
    </source>
</evidence>
<dbReference type="InterPro" id="IPR006206">
    <property type="entry name" value="Mevalonate/galactokinase"/>
</dbReference>
<dbReference type="GO" id="GO:0004335">
    <property type="term" value="F:galactokinase activity"/>
    <property type="evidence" value="ECO:0007669"/>
    <property type="project" value="InterPro"/>
</dbReference>
<keyword evidence="3" id="KW-0547">Nucleotide-binding</keyword>
<dbReference type="AlphaFoldDB" id="A0A1G9KSP9"/>
<dbReference type="EMBL" id="FNGA01000005">
    <property type="protein sequence ID" value="SDL52305.1"/>
    <property type="molecule type" value="Genomic_DNA"/>
</dbReference>
<feature type="domain" description="GHMP kinase N-terminal" evidence="6">
    <location>
        <begin position="133"/>
        <end position="221"/>
    </location>
</feature>
<evidence type="ECO:0000256" key="2">
    <source>
        <dbReference type="ARBA" id="ARBA00022679"/>
    </source>
</evidence>
<dbReference type="SUPFAM" id="SSF54211">
    <property type="entry name" value="Ribosomal protein S5 domain 2-like"/>
    <property type="match status" value="1"/>
</dbReference>
<dbReference type="InterPro" id="IPR036554">
    <property type="entry name" value="GHMP_kinase_C_sf"/>
</dbReference>
<feature type="domain" description="Galactokinase N-terminal" evidence="7">
    <location>
        <begin position="47"/>
        <end position="93"/>
    </location>
</feature>
<dbReference type="InterPro" id="IPR006204">
    <property type="entry name" value="GHMP_kinase_N_dom"/>
</dbReference>
<dbReference type="Proteomes" id="UP000199053">
    <property type="component" value="Unassembled WGS sequence"/>
</dbReference>
<dbReference type="GO" id="GO:0006012">
    <property type="term" value="P:galactose metabolic process"/>
    <property type="evidence" value="ECO:0007669"/>
    <property type="project" value="InterPro"/>
</dbReference>
<dbReference type="PANTHER" id="PTHR10457">
    <property type="entry name" value="MEVALONATE KINASE/GALACTOKINASE"/>
    <property type="match status" value="1"/>
</dbReference>
<name>A0A1G9KSP9_9BACT</name>
<evidence type="ECO:0000256" key="4">
    <source>
        <dbReference type="ARBA" id="ARBA00022777"/>
    </source>
</evidence>
<dbReference type="SUPFAM" id="SSF55060">
    <property type="entry name" value="GHMP Kinase, C-terminal domain"/>
    <property type="match status" value="1"/>
</dbReference>
<dbReference type="InterPro" id="IPR000705">
    <property type="entry name" value="Galactokinase"/>
</dbReference>
<evidence type="ECO:0000259" key="7">
    <source>
        <dbReference type="Pfam" id="PF10509"/>
    </source>
</evidence>
<evidence type="ECO:0000313" key="8">
    <source>
        <dbReference type="EMBL" id="SDL52305.1"/>
    </source>
</evidence>
<dbReference type="GO" id="GO:0005524">
    <property type="term" value="F:ATP binding"/>
    <property type="evidence" value="ECO:0007669"/>
    <property type="project" value="UniProtKB-KW"/>
</dbReference>
<keyword evidence="2" id="KW-0808">Transferase</keyword>
<dbReference type="Gene3D" id="3.30.230.10">
    <property type="match status" value="1"/>
</dbReference>
<dbReference type="PIRSF" id="PIRSF000530">
    <property type="entry name" value="Galactokinase"/>
    <property type="match status" value="1"/>
</dbReference>
<dbReference type="GO" id="GO:0005829">
    <property type="term" value="C:cytosol"/>
    <property type="evidence" value="ECO:0007669"/>
    <property type="project" value="TreeGrafter"/>
</dbReference>
<dbReference type="PRINTS" id="PR00473">
    <property type="entry name" value="GALCTOKINASE"/>
</dbReference>
<dbReference type="PROSITE" id="PS00627">
    <property type="entry name" value="GHMP_KINASES_ATP"/>
    <property type="match status" value="1"/>
</dbReference>
<gene>
    <name evidence="8" type="ORF">SAMN05660337_3189</name>
</gene>
<dbReference type="InterPro" id="IPR020568">
    <property type="entry name" value="Ribosomal_Su5_D2-typ_SF"/>
</dbReference>
<organism evidence="8 9">
    <name type="scientific">Maridesulfovibrio ferrireducens</name>
    <dbReference type="NCBI Taxonomy" id="246191"/>
    <lineage>
        <taxon>Bacteria</taxon>
        <taxon>Pseudomonadati</taxon>
        <taxon>Thermodesulfobacteriota</taxon>
        <taxon>Desulfovibrionia</taxon>
        <taxon>Desulfovibrionales</taxon>
        <taxon>Desulfovibrionaceae</taxon>
        <taxon>Maridesulfovibrio</taxon>
    </lineage>
</organism>
<dbReference type="PANTHER" id="PTHR10457:SF7">
    <property type="entry name" value="GALACTOKINASE-RELATED"/>
    <property type="match status" value="1"/>
</dbReference>
<dbReference type="OrthoDB" id="250531at2"/>
<evidence type="ECO:0000259" key="6">
    <source>
        <dbReference type="Pfam" id="PF00288"/>
    </source>
</evidence>
<reference evidence="9" key="1">
    <citation type="submission" date="2016-10" db="EMBL/GenBank/DDBJ databases">
        <authorList>
            <person name="Varghese N."/>
            <person name="Submissions S."/>
        </authorList>
    </citation>
    <scope>NUCLEOTIDE SEQUENCE [LARGE SCALE GENOMIC DNA]</scope>
    <source>
        <strain evidence="9">DSM 16995</strain>
    </source>
</reference>
<dbReference type="Gene3D" id="3.30.70.890">
    <property type="entry name" value="GHMP kinase, C-terminal domain"/>
    <property type="match status" value="1"/>
</dbReference>
<dbReference type="Pfam" id="PF00288">
    <property type="entry name" value="GHMP_kinases_N"/>
    <property type="match status" value="1"/>
</dbReference>
<dbReference type="Pfam" id="PF10509">
    <property type="entry name" value="GalKase_gal_bdg"/>
    <property type="match status" value="1"/>
</dbReference>
<dbReference type="RefSeq" id="WP_092162864.1">
    <property type="nucleotide sequence ID" value="NZ_FNGA01000005.1"/>
</dbReference>
<sequence>MNKMFSIENIRNHMDRGGFDHDFCAIHSCSRLDESRSRLTKLLDWTEESFNSKLLGIASAPGRTELGGNHTDHNNGRVLAAAVNLDCLSIFSPTSGLNDQVVTIFSENFEKPIVVDLSDTSPRSKEEGTSEALVRGVADGFRKSGLKVSGFNSCVSSSIPAGAGLSSSAAFEVLIGRIFSALFNNSNVGPLDIARIARRAENLYFGKPCGFMDQMASSFEGILGIDFKDSDNPAVERVSPGFINAETASEGFYGTGYRLCVVNTGGSHADLTSEYAAIREEMQRASECLGRNEARGISMSEVIENMGLLREKAGDRAALRLMHFIGEDERAVQQGNALHAGDIREFLKLVSESGNSSCRLLQNCYNTHLPSEQPIPLALTLTELLLGSKGVGRVHGGGFAGTIQVYVQDSSFDEYKKAMENIFGAGSVIELVVRQPGREFLSISQTGVEGK</sequence>
<dbReference type="STRING" id="246191.SAMN05660337_3189"/>
<protein>
    <submittedName>
        <fullName evidence="8">Galactokinase</fullName>
    </submittedName>
</protein>
<keyword evidence="9" id="KW-1185">Reference proteome</keyword>
<evidence type="ECO:0000313" key="9">
    <source>
        <dbReference type="Proteomes" id="UP000199053"/>
    </source>
</evidence>
<dbReference type="InterPro" id="IPR006203">
    <property type="entry name" value="GHMP_knse_ATP-bd_CS"/>
</dbReference>
<keyword evidence="5" id="KW-0067">ATP-binding</keyword>
<dbReference type="InterPro" id="IPR014721">
    <property type="entry name" value="Ribsml_uS5_D2-typ_fold_subgr"/>
</dbReference>
<evidence type="ECO:0000256" key="1">
    <source>
        <dbReference type="ARBA" id="ARBA00006566"/>
    </source>
</evidence>
<dbReference type="PRINTS" id="PR00959">
    <property type="entry name" value="MEVGALKINASE"/>
</dbReference>